<name>A0AAE0L7U7_9CHLO</name>
<comment type="caution">
    <text evidence="2">The sequence shown here is derived from an EMBL/GenBank/DDBJ whole genome shotgun (WGS) entry which is preliminary data.</text>
</comment>
<dbReference type="Gene3D" id="2.40.110.10">
    <property type="entry name" value="Butyryl-CoA Dehydrogenase, subunit A, domain 2"/>
    <property type="match status" value="1"/>
</dbReference>
<accession>A0AAE0L7U7</accession>
<keyword evidence="3" id="KW-1185">Reference proteome</keyword>
<feature type="domain" description="Acyl-CoA dehydrogenase/oxidase N-terminal" evidence="1">
    <location>
        <begin position="44"/>
        <end position="156"/>
    </location>
</feature>
<evidence type="ECO:0000313" key="2">
    <source>
        <dbReference type="EMBL" id="KAK3275341.1"/>
    </source>
</evidence>
<dbReference type="GO" id="GO:0050660">
    <property type="term" value="F:flavin adenine dinucleotide binding"/>
    <property type="evidence" value="ECO:0007669"/>
    <property type="project" value="InterPro"/>
</dbReference>
<dbReference type="Gene3D" id="1.10.540.10">
    <property type="entry name" value="Acyl-CoA dehydrogenase/oxidase, N-terminal domain"/>
    <property type="match status" value="1"/>
</dbReference>
<proteinExistence type="predicted"/>
<dbReference type="PROSITE" id="PS00072">
    <property type="entry name" value="ACYL_COA_DH_1"/>
    <property type="match status" value="1"/>
</dbReference>
<dbReference type="InterPro" id="IPR037069">
    <property type="entry name" value="AcylCoA_DH/ox_N_sf"/>
</dbReference>
<dbReference type="InterPro" id="IPR009100">
    <property type="entry name" value="AcylCoA_DH/oxidase_NM_dom_sf"/>
</dbReference>
<dbReference type="FunFam" id="1.10.540.10:FF:000007">
    <property type="entry name" value="Isovaleryl-CoA dehydrogenase, mitochondrial"/>
    <property type="match status" value="1"/>
</dbReference>
<dbReference type="InterPro" id="IPR006089">
    <property type="entry name" value="Acyl-CoA_DH_CS"/>
</dbReference>
<dbReference type="InterPro" id="IPR046373">
    <property type="entry name" value="Acyl-CoA_Oxase/DH_mid-dom_sf"/>
</dbReference>
<dbReference type="Pfam" id="PF02771">
    <property type="entry name" value="Acyl-CoA_dh_N"/>
    <property type="match status" value="1"/>
</dbReference>
<evidence type="ECO:0000313" key="3">
    <source>
        <dbReference type="Proteomes" id="UP001190700"/>
    </source>
</evidence>
<dbReference type="GO" id="GO:0008470">
    <property type="term" value="F:3-methylbutanoyl-CoA dehydrogenase activity"/>
    <property type="evidence" value="ECO:0007669"/>
    <property type="project" value="TreeGrafter"/>
</dbReference>
<organism evidence="2 3">
    <name type="scientific">Cymbomonas tetramitiformis</name>
    <dbReference type="NCBI Taxonomy" id="36881"/>
    <lineage>
        <taxon>Eukaryota</taxon>
        <taxon>Viridiplantae</taxon>
        <taxon>Chlorophyta</taxon>
        <taxon>Pyramimonadophyceae</taxon>
        <taxon>Pyramimonadales</taxon>
        <taxon>Pyramimonadaceae</taxon>
        <taxon>Cymbomonas</taxon>
    </lineage>
</organism>
<dbReference type="Proteomes" id="UP001190700">
    <property type="component" value="Unassembled WGS sequence"/>
</dbReference>
<sequence>MLRCFSPVYTAGLRTLASRQSGSVILDHSRSPLRNYNTDEREAELNEFRENVRCFAQEQIAPFAESIDRENTFPKEVNLWKEMGDFGLLGITAPEEHGGLNMGYAAHCIAMEELSRASGSVALSYGAHSNLCVNQLVRHATRTQAAKYLPKLISGEHVGALAMSEPGSGSDVVSMRTPAVDDELDQRLHGAACE</sequence>
<gene>
    <name evidence="2" type="ORF">CYMTET_16521</name>
</gene>
<evidence type="ECO:0000259" key="1">
    <source>
        <dbReference type="Pfam" id="PF02771"/>
    </source>
</evidence>
<reference evidence="2 3" key="1">
    <citation type="journal article" date="2015" name="Genome Biol. Evol.">
        <title>Comparative Genomics of a Bacterivorous Green Alga Reveals Evolutionary Causalities and Consequences of Phago-Mixotrophic Mode of Nutrition.</title>
        <authorList>
            <person name="Burns J.A."/>
            <person name="Paasch A."/>
            <person name="Narechania A."/>
            <person name="Kim E."/>
        </authorList>
    </citation>
    <scope>NUCLEOTIDE SEQUENCE [LARGE SCALE GENOMIC DNA]</scope>
    <source>
        <strain evidence="2 3">PLY_AMNH</strain>
    </source>
</reference>
<dbReference type="InterPro" id="IPR013786">
    <property type="entry name" value="AcylCoA_DH/ox_N"/>
</dbReference>
<dbReference type="GO" id="GO:0005739">
    <property type="term" value="C:mitochondrion"/>
    <property type="evidence" value="ECO:0007669"/>
    <property type="project" value="TreeGrafter"/>
</dbReference>
<dbReference type="PANTHER" id="PTHR43884:SF12">
    <property type="entry name" value="ISOVALERYL-COA DEHYDROGENASE, MITOCHONDRIAL-RELATED"/>
    <property type="match status" value="1"/>
</dbReference>
<dbReference type="PANTHER" id="PTHR43884">
    <property type="entry name" value="ACYL-COA DEHYDROGENASE"/>
    <property type="match status" value="1"/>
</dbReference>
<dbReference type="EMBL" id="LGRX02007281">
    <property type="protein sequence ID" value="KAK3275341.1"/>
    <property type="molecule type" value="Genomic_DNA"/>
</dbReference>
<dbReference type="AlphaFoldDB" id="A0AAE0L7U7"/>
<dbReference type="GO" id="GO:0006552">
    <property type="term" value="P:L-leucine catabolic process"/>
    <property type="evidence" value="ECO:0007669"/>
    <property type="project" value="TreeGrafter"/>
</dbReference>
<protein>
    <recommendedName>
        <fullName evidence="1">Acyl-CoA dehydrogenase/oxidase N-terminal domain-containing protein</fullName>
    </recommendedName>
</protein>
<dbReference type="SUPFAM" id="SSF56645">
    <property type="entry name" value="Acyl-CoA dehydrogenase NM domain-like"/>
    <property type="match status" value="1"/>
</dbReference>